<dbReference type="RefSeq" id="WP_146523168.1">
    <property type="nucleotide sequence ID" value="NZ_CP151726.1"/>
</dbReference>
<organism evidence="2 3">
    <name type="scientific">Stieleria varia</name>
    <dbReference type="NCBI Taxonomy" id="2528005"/>
    <lineage>
        <taxon>Bacteria</taxon>
        <taxon>Pseudomonadati</taxon>
        <taxon>Planctomycetota</taxon>
        <taxon>Planctomycetia</taxon>
        <taxon>Pirellulales</taxon>
        <taxon>Pirellulaceae</taxon>
        <taxon>Stieleria</taxon>
    </lineage>
</organism>
<feature type="transmembrane region" description="Helical" evidence="1">
    <location>
        <begin position="33"/>
        <end position="53"/>
    </location>
</feature>
<proteinExistence type="predicted"/>
<evidence type="ECO:0000313" key="2">
    <source>
        <dbReference type="EMBL" id="TWT92375.1"/>
    </source>
</evidence>
<reference evidence="2 3" key="1">
    <citation type="submission" date="2019-02" db="EMBL/GenBank/DDBJ databases">
        <title>Deep-cultivation of Planctomycetes and their phenomic and genomic characterization uncovers novel biology.</title>
        <authorList>
            <person name="Wiegand S."/>
            <person name="Jogler M."/>
            <person name="Boedeker C."/>
            <person name="Pinto D."/>
            <person name="Vollmers J."/>
            <person name="Rivas-Marin E."/>
            <person name="Kohn T."/>
            <person name="Peeters S.H."/>
            <person name="Heuer A."/>
            <person name="Rast P."/>
            <person name="Oberbeckmann S."/>
            <person name="Bunk B."/>
            <person name="Jeske O."/>
            <person name="Meyerdierks A."/>
            <person name="Storesund J.E."/>
            <person name="Kallscheuer N."/>
            <person name="Luecker S."/>
            <person name="Lage O.M."/>
            <person name="Pohl T."/>
            <person name="Merkel B.J."/>
            <person name="Hornburger P."/>
            <person name="Mueller R.-W."/>
            <person name="Bruemmer F."/>
            <person name="Labrenz M."/>
            <person name="Spormann A.M."/>
            <person name="Op Den Camp H."/>
            <person name="Overmann J."/>
            <person name="Amann R."/>
            <person name="Jetten M.S.M."/>
            <person name="Mascher T."/>
            <person name="Medema M.H."/>
            <person name="Devos D.P."/>
            <person name="Kaster A.-K."/>
            <person name="Ovreas L."/>
            <person name="Rohde M."/>
            <person name="Galperin M.Y."/>
            <person name="Jogler C."/>
        </authorList>
    </citation>
    <scope>NUCLEOTIDE SEQUENCE [LARGE SCALE GENOMIC DNA]</scope>
    <source>
        <strain evidence="2 3">Pla52n</strain>
    </source>
</reference>
<dbReference type="AlphaFoldDB" id="A0A5C5ZZ39"/>
<keyword evidence="1" id="KW-1133">Transmembrane helix</keyword>
<dbReference type="EMBL" id="SJPN01000011">
    <property type="protein sequence ID" value="TWT92375.1"/>
    <property type="molecule type" value="Genomic_DNA"/>
</dbReference>
<comment type="caution">
    <text evidence="2">The sequence shown here is derived from an EMBL/GenBank/DDBJ whole genome shotgun (WGS) entry which is preliminary data.</text>
</comment>
<keyword evidence="3" id="KW-1185">Reference proteome</keyword>
<sequence length="158" mass="17784">MPRFLASVTNGVGKTFRWQTQVKRWATRIIEPLIVVTFLAVLVVGGGFVSFTYDNVIDNDPLIAPLDVAAVDGDRITLSDGRILIAKFDSEYLQSDMEQYGNRVDLDPAADGSVIVNVSYRRWKCGNGGPWLRLRWIPIDYPLYRRAQLGLAQIENQP</sequence>
<keyword evidence="1" id="KW-0812">Transmembrane</keyword>
<evidence type="ECO:0000313" key="3">
    <source>
        <dbReference type="Proteomes" id="UP000320176"/>
    </source>
</evidence>
<evidence type="ECO:0000256" key="1">
    <source>
        <dbReference type="SAM" id="Phobius"/>
    </source>
</evidence>
<dbReference type="OrthoDB" id="9831486at2"/>
<protein>
    <submittedName>
        <fullName evidence="2">Uncharacterized protein</fullName>
    </submittedName>
</protein>
<name>A0A5C5ZZ39_9BACT</name>
<accession>A0A5C5ZZ39</accession>
<keyword evidence="1" id="KW-0472">Membrane</keyword>
<dbReference type="Proteomes" id="UP000320176">
    <property type="component" value="Unassembled WGS sequence"/>
</dbReference>
<gene>
    <name evidence="2" type="ORF">Pla52n_62490</name>
</gene>